<evidence type="ECO:0000313" key="2">
    <source>
        <dbReference type="Proteomes" id="UP001162029"/>
    </source>
</evidence>
<evidence type="ECO:0000313" key="1">
    <source>
        <dbReference type="EMBL" id="CAI5739999.1"/>
    </source>
</evidence>
<proteinExistence type="predicted"/>
<keyword evidence="2" id="KW-1185">Reference proteome</keyword>
<comment type="caution">
    <text evidence="1">The sequence shown here is derived from an EMBL/GenBank/DDBJ whole genome shotgun (WGS) entry which is preliminary data.</text>
</comment>
<dbReference type="AlphaFoldDB" id="A0AAV0UX29"/>
<reference evidence="1" key="1">
    <citation type="submission" date="2022-12" db="EMBL/GenBank/DDBJ databases">
        <authorList>
            <person name="Webb A."/>
        </authorList>
    </citation>
    <scope>NUCLEOTIDE SEQUENCE</scope>
    <source>
        <strain evidence="1">Pd1</strain>
    </source>
</reference>
<protein>
    <submittedName>
        <fullName evidence="1">Uncharacterized protein</fullName>
    </submittedName>
</protein>
<accession>A0AAV0UX29</accession>
<dbReference type="Proteomes" id="UP001162029">
    <property type="component" value="Unassembled WGS sequence"/>
</dbReference>
<organism evidence="1 2">
    <name type="scientific">Peronospora destructor</name>
    <dbReference type="NCBI Taxonomy" id="86335"/>
    <lineage>
        <taxon>Eukaryota</taxon>
        <taxon>Sar</taxon>
        <taxon>Stramenopiles</taxon>
        <taxon>Oomycota</taxon>
        <taxon>Peronosporomycetes</taxon>
        <taxon>Peronosporales</taxon>
        <taxon>Peronosporaceae</taxon>
        <taxon>Peronospora</taxon>
    </lineage>
</organism>
<name>A0AAV0UX29_9STRA</name>
<sequence length="118" mass="13672">MTDVTSIAADAIAAAWTRWQCYHQLHHKREKLSVAEMDAQFELVATGLVLDDEQVQELFRNNAEQFLALLTPLPTFHDNFENVKQFHFTFVSAAMFLDQYLQLIDQSQVEKNMLLLVQ</sequence>
<gene>
    <name evidence="1" type="ORF">PDE001_LOCUS7365</name>
</gene>
<dbReference type="EMBL" id="CANTFM010001485">
    <property type="protein sequence ID" value="CAI5739999.1"/>
    <property type="molecule type" value="Genomic_DNA"/>
</dbReference>